<dbReference type="Gene3D" id="2.70.70.10">
    <property type="entry name" value="Glucose Permease (Domain IIA)"/>
    <property type="match status" value="1"/>
</dbReference>
<dbReference type="Proteomes" id="UP001176960">
    <property type="component" value="Unassembled WGS sequence"/>
</dbReference>
<evidence type="ECO:0000256" key="1">
    <source>
        <dbReference type="SAM" id="MobiDB-lite"/>
    </source>
</evidence>
<feature type="region of interest" description="Disordered" evidence="1">
    <location>
        <begin position="265"/>
        <end position="301"/>
    </location>
</feature>
<dbReference type="CDD" id="cd12797">
    <property type="entry name" value="M23_peptidase"/>
    <property type="match status" value="1"/>
</dbReference>
<organism evidence="3 4">
    <name type="scientific">Brytella acorum</name>
    <dbReference type="NCBI Taxonomy" id="2959299"/>
    <lineage>
        <taxon>Bacteria</taxon>
        <taxon>Pseudomonadati</taxon>
        <taxon>Pseudomonadota</taxon>
        <taxon>Alphaproteobacteria</taxon>
        <taxon>Acetobacterales</taxon>
        <taxon>Acetobacteraceae</taxon>
        <taxon>Brytella</taxon>
    </lineage>
</organism>
<feature type="domain" description="M23ase beta-sheet core" evidence="2">
    <location>
        <begin position="323"/>
        <end position="409"/>
    </location>
</feature>
<dbReference type="RefSeq" id="WP_289840653.1">
    <property type="nucleotide sequence ID" value="NZ_CATKSH010000014.1"/>
</dbReference>
<reference evidence="3" key="1">
    <citation type="submission" date="2023-03" db="EMBL/GenBank/DDBJ databases">
        <authorList>
            <person name="Cleenwerck I."/>
        </authorList>
    </citation>
    <scope>NUCLEOTIDE SEQUENCE</scope>
    <source>
        <strain evidence="3">LMG 32879</strain>
    </source>
</reference>
<accession>A0AA35V881</accession>
<dbReference type="InterPro" id="IPR011055">
    <property type="entry name" value="Dup_hybrid_motif"/>
</dbReference>
<feature type="compositionally biased region" description="Basic and acidic residues" evidence="1">
    <location>
        <begin position="196"/>
        <end position="206"/>
    </location>
</feature>
<dbReference type="InterPro" id="IPR016047">
    <property type="entry name" value="M23ase_b-sheet_dom"/>
</dbReference>
<dbReference type="Pfam" id="PF01551">
    <property type="entry name" value="Peptidase_M23"/>
    <property type="match status" value="1"/>
</dbReference>
<feature type="compositionally biased region" description="Low complexity" evidence="1">
    <location>
        <begin position="273"/>
        <end position="289"/>
    </location>
</feature>
<proteinExistence type="predicted"/>
<dbReference type="AlphaFoldDB" id="A0AA35V881"/>
<sequence>MVLFQFHGGHATTRRHHRVHGETRQTPSPDLATTRAAREALLRQQAAQAALLKDKQTAQRAAQTQVVQDTARTRALTTISAQDAAVLRQTEHDMAAIESDIAALERQQAVLKDGIARRTAAIQRMLPLAQRLSSAPATSVISTSANPEDAVDGLAFLSGYARLTARSIAALHAQQAEQIANQNALNEKRKVLDTLRSRQASERDRAQANAHAAAVTEQHDRNTAAQARKAVAAAAAGASSLQDAIARIEQTEKEEMARLDAQARALKARNDHAAASSARQQARAMEASAGPGVVSRSGGHAPVPGTVAVAWGQSTQTGPATSMTYTTPGNAAVRAPCSGRIDYAGAFRSYGQMVILDCGRHYRFVLSGFGTLEASSADPVRKNTVLGTMPDAGGQLMVQLRHGDQTVDPRPFF</sequence>
<feature type="region of interest" description="Disordered" evidence="1">
    <location>
        <begin position="196"/>
        <end position="225"/>
    </location>
</feature>
<dbReference type="EMBL" id="CATKSH010000014">
    <property type="protein sequence ID" value="CAI9121412.1"/>
    <property type="molecule type" value="Genomic_DNA"/>
</dbReference>
<feature type="region of interest" description="Disordered" evidence="1">
    <location>
        <begin position="7"/>
        <end position="31"/>
    </location>
</feature>
<dbReference type="SUPFAM" id="SSF51261">
    <property type="entry name" value="Duplicated hybrid motif"/>
    <property type="match status" value="1"/>
</dbReference>
<evidence type="ECO:0000313" key="4">
    <source>
        <dbReference type="Proteomes" id="UP001176960"/>
    </source>
</evidence>
<protein>
    <submittedName>
        <fullName evidence="3">Peptidoglycan DD-metalloendopeptidase family protein</fullName>
    </submittedName>
</protein>
<gene>
    <name evidence="3" type="ORF">LMG32879_002259</name>
</gene>
<evidence type="ECO:0000313" key="3">
    <source>
        <dbReference type="EMBL" id="CAI9121412.1"/>
    </source>
</evidence>
<evidence type="ECO:0000259" key="2">
    <source>
        <dbReference type="Pfam" id="PF01551"/>
    </source>
</evidence>
<name>A0AA35V881_9PROT</name>
<comment type="caution">
    <text evidence="3">The sequence shown here is derived from an EMBL/GenBank/DDBJ whole genome shotgun (WGS) entry which is preliminary data.</text>
</comment>
<keyword evidence="4" id="KW-1185">Reference proteome</keyword>